<evidence type="ECO:0000313" key="2">
    <source>
        <dbReference type="EMBL" id="MDG4946376.1"/>
    </source>
</evidence>
<keyword evidence="1" id="KW-1133">Transmembrane helix</keyword>
<protein>
    <submittedName>
        <fullName evidence="2">Uncharacterized protein</fullName>
    </submittedName>
</protein>
<proteinExistence type="predicted"/>
<accession>A0A9X4N0V4</accession>
<dbReference type="AlphaFoldDB" id="A0A9X4N0V4"/>
<evidence type="ECO:0000313" key="3">
    <source>
        <dbReference type="Proteomes" id="UP001152599"/>
    </source>
</evidence>
<keyword evidence="3" id="KW-1185">Reference proteome</keyword>
<gene>
    <name evidence="2" type="ORF">NMK71_08115</name>
</gene>
<feature type="transmembrane region" description="Helical" evidence="1">
    <location>
        <begin position="12"/>
        <end position="30"/>
    </location>
</feature>
<evidence type="ECO:0000256" key="1">
    <source>
        <dbReference type="SAM" id="Phobius"/>
    </source>
</evidence>
<dbReference type="EMBL" id="JANCMU010000004">
    <property type="protein sequence ID" value="MDG4946376.1"/>
    <property type="molecule type" value="Genomic_DNA"/>
</dbReference>
<keyword evidence="1" id="KW-0472">Membrane</keyword>
<organism evidence="2 3">
    <name type="scientific">Profundicola chukchiensis</name>
    <dbReference type="NCBI Taxonomy" id="2961959"/>
    <lineage>
        <taxon>Bacteria</taxon>
        <taxon>Pseudomonadati</taxon>
        <taxon>Bacteroidota</taxon>
        <taxon>Flavobacteriia</taxon>
        <taxon>Flavobacteriales</taxon>
        <taxon>Weeksellaceae</taxon>
        <taxon>Profundicola</taxon>
    </lineage>
</organism>
<keyword evidence="1" id="KW-0812">Transmembrane</keyword>
<dbReference type="Proteomes" id="UP001152599">
    <property type="component" value="Unassembled WGS sequence"/>
</dbReference>
<sequence length="162" mass="18784">MKLEFKETQKLSQWWLWLVLLTSAGFMIFKTYQHIFLEVQDGNIPISNEALVVLTILLIGLIVIFGMMKLKTELNQQELKISFIPFSKKHFYWKDIKSAKVIDYGFVGGWGLRFWTAHGTVYNTGGNIGLALEFKNGDKFLVGTQREEELKEFLKDLDLESK</sequence>
<dbReference type="RefSeq" id="WP_304420784.1">
    <property type="nucleotide sequence ID" value="NZ_JANCMU010000004.1"/>
</dbReference>
<name>A0A9X4N0V4_9FLAO</name>
<reference evidence="2" key="1">
    <citation type="submission" date="2022-07" db="EMBL/GenBank/DDBJ databases">
        <title>Description and genome-wide analysis of Profundicola chukchiensis gen. nov., sp. nov., marine bacteria isolated from bottom sediments of the Chukchi Sea.</title>
        <authorList>
            <person name="Romanenko L."/>
            <person name="Otstavnykh N."/>
            <person name="Kurilenko V."/>
            <person name="Eremeev V."/>
            <person name="Velansky P."/>
            <person name="Mikhailov V."/>
            <person name="Isaeva M."/>
        </authorList>
    </citation>
    <scope>NUCLEOTIDE SEQUENCE</scope>
    <source>
        <strain evidence="2">KMM 9713</strain>
    </source>
</reference>
<feature type="transmembrane region" description="Helical" evidence="1">
    <location>
        <begin position="50"/>
        <end position="70"/>
    </location>
</feature>
<comment type="caution">
    <text evidence="2">The sequence shown here is derived from an EMBL/GenBank/DDBJ whole genome shotgun (WGS) entry which is preliminary data.</text>
</comment>